<evidence type="ECO:0000313" key="1">
    <source>
        <dbReference type="EMBL" id="ABI79228.1"/>
    </source>
</evidence>
<dbReference type="Proteomes" id="UP000203832">
    <property type="component" value="Segment"/>
</dbReference>
<keyword evidence="2" id="KW-1185">Reference proteome</keyword>
<reference evidence="1 2" key="1">
    <citation type="journal article" date="2013" name="Virol. J.">
        <title>The host-range, genomics and proteomics of Escherichia coli O157:H7 bacteriophage rV5.</title>
        <authorList>
            <person name="Kropinski A.M."/>
            <person name="Waddell T."/>
            <person name="Meng J."/>
            <person name="Franklin K."/>
            <person name="Ackermann H.W."/>
            <person name="Ahmed R."/>
            <person name="Mazzocco A."/>
            <person name="Yates J."/>
            <person name="Lingohr E.J."/>
            <person name="Johnson R.P."/>
        </authorList>
    </citation>
    <scope>NUCLEOTIDE SEQUENCE [LARGE SCALE GENOMIC DNA]</scope>
</reference>
<name>B3RGU7_9CAUD</name>
<evidence type="ECO:0000313" key="2">
    <source>
        <dbReference type="Proteomes" id="UP000203832"/>
    </source>
</evidence>
<dbReference type="RefSeq" id="YP_002003660.1">
    <property type="nucleotide sequence ID" value="NC_011041.1"/>
</dbReference>
<organism evidence="1 2">
    <name type="scientific">Escherichia phage V5</name>
    <dbReference type="NCBI Taxonomy" id="399183"/>
    <lineage>
        <taxon>Viruses</taxon>
        <taxon>Duplodnaviria</taxon>
        <taxon>Heunggongvirae</taxon>
        <taxon>Uroviricota</taxon>
        <taxon>Caudoviricetes</taxon>
        <taxon>Vequintavirinae</taxon>
        <taxon>Vequintavirus</taxon>
        <taxon>Vequintavirus V5</taxon>
    </lineage>
</organism>
<dbReference type="GeneID" id="6446724"/>
<protein>
    <submittedName>
        <fullName evidence="1">Uncharacterized protein</fullName>
    </submittedName>
</protein>
<proteinExistence type="predicted"/>
<sequence>MHNSSALERINPVHTLISRGDFMKIEIFGGADNTRGLIYLEFDESYLPEVLNIDSVAEALGVNPKELHSCAEIDGWEETMNIDFSEVEDEPLD</sequence>
<dbReference type="EMBL" id="DQ832317">
    <property type="protein sequence ID" value="ABI79228.1"/>
    <property type="molecule type" value="Genomic_DNA"/>
</dbReference>
<dbReference type="KEGG" id="vg:6446724"/>
<accession>B3RGU7</accession>